<keyword evidence="2 3" id="KW-0802">TPR repeat</keyword>
<dbReference type="SMART" id="SM00028">
    <property type="entry name" value="TPR"/>
    <property type="match status" value="3"/>
</dbReference>
<keyword evidence="1" id="KW-0677">Repeat</keyword>
<name>A0A1T4L5B6_9SPIR</name>
<dbReference type="SUPFAM" id="SSF48452">
    <property type="entry name" value="TPR-like"/>
    <property type="match status" value="1"/>
</dbReference>
<evidence type="ECO:0000313" key="5">
    <source>
        <dbReference type="Proteomes" id="UP000190395"/>
    </source>
</evidence>
<reference evidence="4 5" key="1">
    <citation type="submission" date="2017-02" db="EMBL/GenBank/DDBJ databases">
        <authorList>
            <person name="Peterson S.W."/>
        </authorList>
    </citation>
    <scope>NUCLEOTIDE SEQUENCE [LARGE SCALE GENOMIC DNA]</scope>
    <source>
        <strain evidence="4 5">ATCC BAA-909</strain>
    </source>
</reference>
<feature type="repeat" description="TPR" evidence="3">
    <location>
        <begin position="110"/>
        <end position="143"/>
    </location>
</feature>
<keyword evidence="5" id="KW-1185">Reference proteome</keyword>
<dbReference type="RefSeq" id="WP_078930150.1">
    <property type="nucleotide sequence ID" value="NZ_CAMFAQ010000001.1"/>
</dbReference>
<dbReference type="PROSITE" id="PS50293">
    <property type="entry name" value="TPR_REGION"/>
    <property type="match status" value="1"/>
</dbReference>
<evidence type="ECO:0000256" key="2">
    <source>
        <dbReference type="ARBA" id="ARBA00022803"/>
    </source>
</evidence>
<dbReference type="Gene3D" id="1.25.40.10">
    <property type="entry name" value="Tetratricopeptide repeat domain"/>
    <property type="match status" value="2"/>
</dbReference>
<dbReference type="InterPro" id="IPR019734">
    <property type="entry name" value="TPR_rpt"/>
</dbReference>
<dbReference type="InterPro" id="IPR011990">
    <property type="entry name" value="TPR-like_helical_dom_sf"/>
</dbReference>
<dbReference type="STRING" id="225004.SAMN02745152_00384"/>
<evidence type="ECO:0000313" key="4">
    <source>
        <dbReference type="EMBL" id="SJZ49946.1"/>
    </source>
</evidence>
<dbReference type="PROSITE" id="PS50005">
    <property type="entry name" value="TPR"/>
    <property type="match status" value="3"/>
</dbReference>
<dbReference type="Proteomes" id="UP000190395">
    <property type="component" value="Unassembled WGS sequence"/>
</dbReference>
<proteinExistence type="predicted"/>
<protein>
    <submittedName>
        <fullName evidence="4">Tetratricopeptide repeat-containing protein</fullName>
    </submittedName>
</protein>
<dbReference type="InterPro" id="IPR051685">
    <property type="entry name" value="Ycf3/AcsC/BcsC/TPR_MFPF"/>
</dbReference>
<evidence type="ECO:0000256" key="1">
    <source>
        <dbReference type="ARBA" id="ARBA00022737"/>
    </source>
</evidence>
<dbReference type="Pfam" id="PF00515">
    <property type="entry name" value="TPR_1"/>
    <property type="match status" value="1"/>
</dbReference>
<feature type="repeat" description="TPR" evidence="3">
    <location>
        <begin position="8"/>
        <end position="41"/>
    </location>
</feature>
<evidence type="ECO:0000256" key="3">
    <source>
        <dbReference type="PROSITE-ProRule" id="PRU00339"/>
    </source>
</evidence>
<dbReference type="PANTHER" id="PTHR44943:SF8">
    <property type="entry name" value="TPR REPEAT-CONTAINING PROTEIN MJ0263"/>
    <property type="match status" value="1"/>
</dbReference>
<dbReference type="EMBL" id="FUXC01000002">
    <property type="protein sequence ID" value="SJZ49946.1"/>
    <property type="molecule type" value="Genomic_DNA"/>
</dbReference>
<dbReference type="OrthoDB" id="358982at2"/>
<sequence length="181" mass="20728">MPAKKENVSQLNSQAIKLAANGEYKEAIACFQKAITLEKNNYRLWYNLGVTYRDTGDLLRAKESLDKAYSIEAEDDQVIEMLALIDFNIGLTTEALQFCHEGLENNCNNSRLWNTLGVIYFNLEKYENASEAFEQAITIDPYYYDALFNLRDTYEETGNKVGYKLCDEQLKAIKNFGQINA</sequence>
<organism evidence="4 5">
    <name type="scientific">Treponema berlinense</name>
    <dbReference type="NCBI Taxonomy" id="225004"/>
    <lineage>
        <taxon>Bacteria</taxon>
        <taxon>Pseudomonadati</taxon>
        <taxon>Spirochaetota</taxon>
        <taxon>Spirochaetia</taxon>
        <taxon>Spirochaetales</taxon>
        <taxon>Treponemataceae</taxon>
        <taxon>Treponema</taxon>
    </lineage>
</organism>
<dbReference type="AlphaFoldDB" id="A0A1T4L5B6"/>
<dbReference type="GeneID" id="303366654"/>
<dbReference type="PANTHER" id="PTHR44943">
    <property type="entry name" value="CELLULOSE SYNTHASE OPERON PROTEIN C"/>
    <property type="match status" value="1"/>
</dbReference>
<feature type="repeat" description="TPR" evidence="3">
    <location>
        <begin position="42"/>
        <end position="75"/>
    </location>
</feature>
<accession>A0A1T4L5B6</accession>
<dbReference type="Pfam" id="PF13414">
    <property type="entry name" value="TPR_11"/>
    <property type="match status" value="1"/>
</dbReference>
<gene>
    <name evidence="4" type="ORF">SAMN02745152_00384</name>
</gene>